<dbReference type="EMBL" id="GEEE01003797">
    <property type="protein sequence ID" value="JAP59428.1"/>
    <property type="molecule type" value="Transcribed_RNA"/>
</dbReference>
<feature type="domain" description="Cadherin" evidence="12">
    <location>
        <begin position="264"/>
        <end position="392"/>
    </location>
</feature>
<protein>
    <recommendedName>
        <fullName evidence="12">Cadherin domain-containing protein</fullName>
    </recommendedName>
</protein>
<feature type="region of interest" description="Disordered" evidence="9">
    <location>
        <begin position="1038"/>
        <end position="1068"/>
    </location>
</feature>
<dbReference type="PANTHER" id="PTHR24028:SF328">
    <property type="entry name" value="CADHERIN-3"/>
    <property type="match status" value="1"/>
</dbReference>
<keyword evidence="7" id="KW-0325">Glycoprotein</keyword>
<feature type="region of interest" description="Disordered" evidence="9">
    <location>
        <begin position="1189"/>
        <end position="1221"/>
    </location>
</feature>
<evidence type="ECO:0000256" key="2">
    <source>
        <dbReference type="ARBA" id="ARBA00022692"/>
    </source>
</evidence>
<feature type="region of interest" description="Disordered" evidence="9">
    <location>
        <begin position="1137"/>
        <end position="1174"/>
    </location>
</feature>
<organism evidence="13">
    <name type="scientific">Schistocephalus solidus</name>
    <name type="common">Tapeworm</name>
    <dbReference type="NCBI Taxonomy" id="70667"/>
    <lineage>
        <taxon>Eukaryota</taxon>
        <taxon>Metazoa</taxon>
        <taxon>Spiralia</taxon>
        <taxon>Lophotrochozoa</taxon>
        <taxon>Platyhelminthes</taxon>
        <taxon>Cestoda</taxon>
        <taxon>Eucestoda</taxon>
        <taxon>Diphyllobothriidea</taxon>
        <taxon>Diphyllobothriidae</taxon>
        <taxon>Schistocephalus</taxon>
    </lineage>
</organism>
<evidence type="ECO:0000256" key="6">
    <source>
        <dbReference type="ARBA" id="ARBA00023136"/>
    </source>
</evidence>
<keyword evidence="4 8" id="KW-0106">Calcium</keyword>
<dbReference type="GO" id="GO:0005509">
    <property type="term" value="F:calcium ion binding"/>
    <property type="evidence" value="ECO:0007669"/>
    <property type="project" value="UniProtKB-UniRule"/>
</dbReference>
<feature type="chain" id="PRO_5006866674" description="Cadherin domain-containing protein" evidence="11">
    <location>
        <begin position="44"/>
        <end position="1221"/>
    </location>
</feature>
<feature type="domain" description="Cadherin" evidence="12">
    <location>
        <begin position="761"/>
        <end position="878"/>
    </location>
</feature>
<evidence type="ECO:0000256" key="11">
    <source>
        <dbReference type="SAM" id="SignalP"/>
    </source>
</evidence>
<evidence type="ECO:0000259" key="12">
    <source>
        <dbReference type="PROSITE" id="PS50268"/>
    </source>
</evidence>
<dbReference type="PROSITE" id="PS00232">
    <property type="entry name" value="CADHERIN_1"/>
    <property type="match status" value="4"/>
</dbReference>
<dbReference type="InterPro" id="IPR020894">
    <property type="entry name" value="Cadherin_CS"/>
</dbReference>
<evidence type="ECO:0000256" key="7">
    <source>
        <dbReference type="ARBA" id="ARBA00023180"/>
    </source>
</evidence>
<feature type="compositionally biased region" description="Low complexity" evidence="9">
    <location>
        <begin position="1190"/>
        <end position="1210"/>
    </location>
</feature>
<dbReference type="InterPro" id="IPR015919">
    <property type="entry name" value="Cadherin-like_sf"/>
</dbReference>
<gene>
    <name evidence="13" type="ORF">TR140288</name>
</gene>
<keyword evidence="2 10" id="KW-0812">Transmembrane</keyword>
<feature type="domain" description="Cadherin" evidence="12">
    <location>
        <begin position="157"/>
        <end position="262"/>
    </location>
</feature>
<reference evidence="13" key="1">
    <citation type="submission" date="2016-01" db="EMBL/GenBank/DDBJ databases">
        <title>Reference transcriptome for the parasite Schistocephalus solidus: insights into the molecular evolution of parasitism.</title>
        <authorList>
            <person name="Hebert F.O."/>
            <person name="Grambauer S."/>
            <person name="Barber I."/>
            <person name="Landry C.R."/>
            <person name="Aubin-Horth N."/>
        </authorList>
    </citation>
    <scope>NUCLEOTIDE SEQUENCE</scope>
</reference>
<feature type="domain" description="Cadherin" evidence="12">
    <location>
        <begin position="399"/>
        <end position="507"/>
    </location>
</feature>
<dbReference type="GO" id="GO:0005886">
    <property type="term" value="C:plasma membrane"/>
    <property type="evidence" value="ECO:0007669"/>
    <property type="project" value="InterPro"/>
</dbReference>
<dbReference type="GO" id="GO:0007156">
    <property type="term" value="P:homophilic cell adhesion via plasma membrane adhesion molecules"/>
    <property type="evidence" value="ECO:0007669"/>
    <property type="project" value="InterPro"/>
</dbReference>
<proteinExistence type="predicted"/>
<dbReference type="CDD" id="cd11304">
    <property type="entry name" value="Cadherin_repeat"/>
    <property type="match status" value="7"/>
</dbReference>
<feature type="domain" description="Cadherin" evidence="12">
    <location>
        <begin position="508"/>
        <end position="638"/>
    </location>
</feature>
<dbReference type="InterPro" id="IPR002126">
    <property type="entry name" value="Cadherin-like_dom"/>
</dbReference>
<dbReference type="Pfam" id="PF00028">
    <property type="entry name" value="Cadherin"/>
    <property type="match status" value="6"/>
</dbReference>
<evidence type="ECO:0000256" key="5">
    <source>
        <dbReference type="ARBA" id="ARBA00022989"/>
    </source>
</evidence>
<dbReference type="SMART" id="SM00112">
    <property type="entry name" value="CA"/>
    <property type="match status" value="7"/>
</dbReference>
<feature type="signal peptide" evidence="11">
    <location>
        <begin position="1"/>
        <end position="43"/>
    </location>
</feature>
<dbReference type="InterPro" id="IPR050174">
    <property type="entry name" value="Protocadherin/Cadherin-CA"/>
</dbReference>
<comment type="subcellular location">
    <subcellularLocation>
        <location evidence="1">Membrane</location>
        <topology evidence="1">Single-pass membrane protein</topology>
    </subcellularLocation>
</comment>
<dbReference type="PANTHER" id="PTHR24028">
    <property type="entry name" value="CADHERIN-87A"/>
    <property type="match status" value="1"/>
</dbReference>
<evidence type="ECO:0000256" key="3">
    <source>
        <dbReference type="ARBA" id="ARBA00022737"/>
    </source>
</evidence>
<evidence type="ECO:0000256" key="8">
    <source>
        <dbReference type="PROSITE-ProRule" id="PRU00043"/>
    </source>
</evidence>
<keyword evidence="3" id="KW-0677">Repeat</keyword>
<accession>A0A0V0J2S5</accession>
<dbReference type="Gene3D" id="2.60.40.60">
    <property type="entry name" value="Cadherins"/>
    <property type="match status" value="7"/>
</dbReference>
<evidence type="ECO:0000256" key="10">
    <source>
        <dbReference type="SAM" id="Phobius"/>
    </source>
</evidence>
<sequence>MLPFRSVCDTPAMKTSALLRHQPCQILPLLFLTLLLLQQCATATLDKIVLNTLEGVPVGTKLGMLPSVGDTPRQSAYMIASDDDESPFRIDRDGSVLVARPIDLESLCAEMQECCSHSTPCELQTTIIDRVNSERIQSIQLRVRILDVNDHAPRFPNPEGQTVAISEKAPVGSLVGIEHALDNDWSLDNQIQNYVLHGDQLRQFFEIYTPSPRDFQLRLREPLDYERQRSFTGSLEACDPQNCSSTPLTINVIDVNDNLPTFLPPFVHNLTIPEDLDMGASIIRLNASDPDSPPNAQMRFEFVPSEDASAQATFRLDDRTGVVTLAKKLRAHVRQKYSFKVRVKESSESARSSEFHQQASLFSFPISNAGPRSDTVDIIVNVLDINDFAPEIFLIDSMEEDGDAITVPENTDATLILTLRVRDRDLGDNGEVSCALDDSNDVGYKFRLHREPNPSLYTLHTRRRFDAEVEPAIILNITCWDSGIPPQSTSRRIVVRIGDENEYSPIFNKQEYTAAVVENARANQPVLQVLATDQDQSAQLTYCLKGDGERYFKIDPDTGMIITIGGGEHESSRLDREMTPAITFDVLVQDVRRTVGLQDDDKRLRFSNNTSIPELMINTAQATVRIKVLDENDNEPTFTSVGPFYLPENHSKYTKVNGHLNAVDPDEGLNGTVKYTLQDVWDSSTGSRKHNIFRMDEITGELQALEELDREQVAEYTLRIAACDMAQRDSRCTRLNVTVSVIDVNDNEPEWLFPVGHDEVVNVTADAAPGQVIAQLVAHDRDAGQNGRVRYALHDPHSQVAFTVNSSTGQITVVDRYAYLPPAEAGGSAALPKSIAAPPSLYPGVYKLRIRASDLGHPPLYSDTWLTVRVVEVNSGIFGIQTGLLTLLVLVTAIIAICLTVAIICVRRRSKHPRHCKPCCYKEDNTERGSIANQNCPRMTYILPQDHQNTFLEYPTFTSTFMKHSAMAPSYTIVSQKAPTAGSVCSADHCNGSCPMGDIGVGEFYAPYHKQSSTEVFMPQDMTLTPEQMRLLESRVQEMGDTGSPSGSYLSFVKPDLPSEEKNSQPLKYSTCYPTVPQTGQLSPSVRFLGYPTYSACEANSALLKFQQVPDSPGMHYCKRSEEGVQEMFEAREGVRLSGLPTSEQFEGGSADSGRGVSEDEPQPQFSRTGGIPPENAFVLSYPASSFDVSTFSGSPAPPTSSFTTNPTSFLKRANYPTSET</sequence>
<dbReference type="FunFam" id="2.60.40.60:FF:000092">
    <property type="entry name" value="Protocadherin 8"/>
    <property type="match status" value="1"/>
</dbReference>
<feature type="domain" description="Cadherin" evidence="12">
    <location>
        <begin position="638"/>
        <end position="751"/>
    </location>
</feature>
<dbReference type="SUPFAM" id="SSF49313">
    <property type="entry name" value="Cadherin-like"/>
    <property type="match status" value="6"/>
</dbReference>
<evidence type="ECO:0000256" key="4">
    <source>
        <dbReference type="ARBA" id="ARBA00022837"/>
    </source>
</evidence>
<dbReference type="PRINTS" id="PR00205">
    <property type="entry name" value="CADHERIN"/>
</dbReference>
<evidence type="ECO:0000313" key="13">
    <source>
        <dbReference type="EMBL" id="JAP59428.1"/>
    </source>
</evidence>
<feature type="domain" description="Cadherin" evidence="12">
    <location>
        <begin position="54"/>
        <end position="155"/>
    </location>
</feature>
<evidence type="ECO:0000256" key="9">
    <source>
        <dbReference type="SAM" id="MobiDB-lite"/>
    </source>
</evidence>
<keyword evidence="5 10" id="KW-1133">Transmembrane helix</keyword>
<evidence type="ECO:0000256" key="1">
    <source>
        <dbReference type="ARBA" id="ARBA00004167"/>
    </source>
</evidence>
<keyword evidence="11" id="KW-0732">Signal</keyword>
<dbReference type="AlphaFoldDB" id="A0A0V0J2S5"/>
<name>A0A0V0J2S5_SCHSO</name>
<keyword evidence="6 10" id="KW-0472">Membrane</keyword>
<dbReference type="PROSITE" id="PS50268">
    <property type="entry name" value="CADHERIN_2"/>
    <property type="match status" value="7"/>
</dbReference>
<feature type="transmembrane region" description="Helical" evidence="10">
    <location>
        <begin position="884"/>
        <end position="906"/>
    </location>
</feature>